<evidence type="ECO:0000313" key="9">
    <source>
        <dbReference type="Proteomes" id="UP000316008"/>
    </source>
</evidence>
<keyword evidence="9" id="KW-1185">Reference proteome</keyword>
<evidence type="ECO:0000313" key="8">
    <source>
        <dbReference type="EMBL" id="TSJ41878.1"/>
    </source>
</evidence>
<dbReference type="SUPFAM" id="SSF49299">
    <property type="entry name" value="PKD domain"/>
    <property type="match status" value="5"/>
</dbReference>
<keyword evidence="4" id="KW-1133">Transmembrane helix</keyword>
<proteinExistence type="predicted"/>
<evidence type="ECO:0000256" key="6">
    <source>
        <dbReference type="SAM" id="SignalP"/>
    </source>
</evidence>
<dbReference type="NCBIfam" id="TIGR04131">
    <property type="entry name" value="Bac_Flav_CTERM"/>
    <property type="match status" value="1"/>
</dbReference>
<feature type="signal peptide" evidence="6">
    <location>
        <begin position="1"/>
        <end position="19"/>
    </location>
</feature>
<protein>
    <submittedName>
        <fullName evidence="8">PKD domain-containing protein</fullName>
    </submittedName>
</protein>
<dbReference type="AlphaFoldDB" id="A0A556MPZ5"/>
<keyword evidence="6" id="KW-0732">Signal</keyword>
<feature type="domain" description="PKD" evidence="7">
    <location>
        <begin position="549"/>
        <end position="616"/>
    </location>
</feature>
<dbReference type="Gene3D" id="2.60.40.10">
    <property type="entry name" value="Immunoglobulins"/>
    <property type="match status" value="5"/>
</dbReference>
<feature type="chain" id="PRO_5021910331" evidence="6">
    <location>
        <begin position="20"/>
        <end position="893"/>
    </location>
</feature>
<keyword evidence="2" id="KW-0812">Transmembrane</keyword>
<evidence type="ECO:0000256" key="5">
    <source>
        <dbReference type="ARBA" id="ARBA00023136"/>
    </source>
</evidence>
<keyword evidence="5" id="KW-0472">Membrane</keyword>
<evidence type="ECO:0000256" key="1">
    <source>
        <dbReference type="ARBA" id="ARBA00004141"/>
    </source>
</evidence>
<gene>
    <name evidence="8" type="ORF">FO442_12360</name>
</gene>
<accession>A0A556MPZ5</accession>
<dbReference type="GO" id="GO:0005261">
    <property type="term" value="F:monoatomic cation channel activity"/>
    <property type="evidence" value="ECO:0007669"/>
    <property type="project" value="TreeGrafter"/>
</dbReference>
<comment type="caution">
    <text evidence="8">The sequence shown here is derived from an EMBL/GenBank/DDBJ whole genome shotgun (WGS) entry which is preliminary data.</text>
</comment>
<evidence type="ECO:0000256" key="4">
    <source>
        <dbReference type="ARBA" id="ARBA00022989"/>
    </source>
</evidence>
<evidence type="ECO:0000259" key="7">
    <source>
        <dbReference type="PROSITE" id="PS50093"/>
    </source>
</evidence>
<dbReference type="SMART" id="SM00089">
    <property type="entry name" value="PKD"/>
    <property type="match status" value="5"/>
</dbReference>
<organism evidence="8 9">
    <name type="scientific">Fluviicola chungangensis</name>
    <dbReference type="NCBI Taxonomy" id="2597671"/>
    <lineage>
        <taxon>Bacteria</taxon>
        <taxon>Pseudomonadati</taxon>
        <taxon>Bacteroidota</taxon>
        <taxon>Flavobacteriia</taxon>
        <taxon>Flavobacteriales</taxon>
        <taxon>Crocinitomicaceae</taxon>
        <taxon>Fluviicola</taxon>
    </lineage>
</organism>
<dbReference type="PROSITE" id="PS50093">
    <property type="entry name" value="PKD"/>
    <property type="match status" value="4"/>
</dbReference>
<dbReference type="InterPro" id="IPR013783">
    <property type="entry name" value="Ig-like_fold"/>
</dbReference>
<feature type="domain" description="PKD" evidence="7">
    <location>
        <begin position="315"/>
        <end position="360"/>
    </location>
</feature>
<dbReference type="Pfam" id="PF13585">
    <property type="entry name" value="CHU_C"/>
    <property type="match status" value="1"/>
</dbReference>
<dbReference type="InterPro" id="IPR000601">
    <property type="entry name" value="PKD_dom"/>
</dbReference>
<evidence type="ECO:0000256" key="2">
    <source>
        <dbReference type="ARBA" id="ARBA00022692"/>
    </source>
</evidence>
<dbReference type="InterPro" id="IPR026341">
    <property type="entry name" value="T9SS_type_B"/>
</dbReference>
<dbReference type="Pfam" id="PF18911">
    <property type="entry name" value="PKD_4"/>
    <property type="match status" value="1"/>
</dbReference>
<dbReference type="PANTHER" id="PTHR46730:SF1">
    <property type="entry name" value="PLAT DOMAIN-CONTAINING PROTEIN"/>
    <property type="match status" value="1"/>
</dbReference>
<reference evidence="8 9" key="1">
    <citation type="submission" date="2019-07" db="EMBL/GenBank/DDBJ databases">
        <authorList>
            <person name="Huq M.A."/>
        </authorList>
    </citation>
    <scope>NUCLEOTIDE SEQUENCE [LARGE SCALE GENOMIC DNA]</scope>
    <source>
        <strain evidence="8 9">MAH-3</strain>
    </source>
</reference>
<keyword evidence="3" id="KW-0677">Repeat</keyword>
<dbReference type="Pfam" id="PF00801">
    <property type="entry name" value="PKD"/>
    <property type="match status" value="1"/>
</dbReference>
<dbReference type="OrthoDB" id="1491481at2"/>
<dbReference type="CDD" id="cd00146">
    <property type="entry name" value="PKD"/>
    <property type="match status" value="3"/>
</dbReference>
<dbReference type="EMBL" id="VLPL01000006">
    <property type="protein sequence ID" value="TSJ41878.1"/>
    <property type="molecule type" value="Genomic_DNA"/>
</dbReference>
<sequence length="893" mass="97782">MRKNLILLFLLVWAIPSQASHIVGGEIYYDYLGGNNYKFYIALYRDCASTGASYDSPMPLSVFTGTGIRISDENVAFPGSTVLPIIFNNPCITPPTGICTERAIYTVILNLPPSVSGYIVAYQRCCRGPNITNLVNPDDTGLTIKAIIPPGGGNQYINSSARFVNYPPLVICNNENLNFDHSATDPDGDSLSYELVTPHAGANSLNPAPNPIPNPPYPNVTWGGSFSQAVPLGPGSTTTINPITGHLFVDANNLGLYVVGIRVNEWRNGVLISYVTRDFLFRVVNCNVQLSAVVTEQENTPGFVSYCQGLSFTFDNQSFGASSYYWDFGVNGITTDNSTAFEPTYVYPQPGTYHVMLVANPGWPCTDTTYIDLILENPFQVNFSFADSTCFIDNTLDFHSQIINGPPTTQFNWDFGPNATPATSTAANVNNVAFSSSTGNVVTLIGTYSVCADTISKPVFFFDKPDPQVGFQTNHECIGYTQTFTNNSSGSTNYSWDFGVPGITTDVSTAVSPTYTFPAEGTYPITLIASSGPNCSDTLVQNITIYEPLNVSFTHNDSLCVTTNSFNFVGTVSGPSITEYSWDFGSHANPSNATSLNVNNVVFDDSGIYPVTLTASFLNCAETAQSSVFIFSVPTVGFTISDELKCEPYPAQFINLSHYEAPLFYSWDFGDGGSSTVENPLHIYQSAGTYSVELTVISTIGCIDTFTVLQQDLITVHPKPIAGFSVDKTETTICDSEVQFTDLSQGATHVTYFFNEFGSGSTDLNPTHTYYSDGMHYPKQIVFNQFGCSDTTFRTIAIEPFVVYVPNTFTPDGNEHNNDFYPKLGLDPVEWDLKIFNRWGEEVYHSTNFEEHWDGTFSGLPCKEDTYSYVIRYTSCAPYANAEVITGHVTLLR</sequence>
<dbReference type="RefSeq" id="WP_144333513.1">
    <property type="nucleotide sequence ID" value="NZ_VLPL01000006.1"/>
</dbReference>
<dbReference type="GO" id="GO:0006816">
    <property type="term" value="P:calcium ion transport"/>
    <property type="evidence" value="ECO:0007669"/>
    <property type="project" value="TreeGrafter"/>
</dbReference>
<dbReference type="InterPro" id="IPR035986">
    <property type="entry name" value="PKD_dom_sf"/>
</dbReference>
<dbReference type="Proteomes" id="UP000316008">
    <property type="component" value="Unassembled WGS sequence"/>
</dbReference>
<dbReference type="PANTHER" id="PTHR46730">
    <property type="entry name" value="POLYCYSTIN-1"/>
    <property type="match status" value="1"/>
</dbReference>
<dbReference type="GO" id="GO:0005886">
    <property type="term" value="C:plasma membrane"/>
    <property type="evidence" value="ECO:0007669"/>
    <property type="project" value="TreeGrafter"/>
</dbReference>
<dbReference type="InterPro" id="IPR022409">
    <property type="entry name" value="PKD/Chitinase_dom"/>
</dbReference>
<feature type="domain" description="PKD" evidence="7">
    <location>
        <begin position="662"/>
        <end position="701"/>
    </location>
</feature>
<feature type="domain" description="PKD" evidence="7">
    <location>
        <begin position="486"/>
        <end position="531"/>
    </location>
</feature>
<name>A0A556MPZ5_9FLAO</name>
<evidence type="ECO:0000256" key="3">
    <source>
        <dbReference type="ARBA" id="ARBA00022737"/>
    </source>
</evidence>
<comment type="subcellular location">
    <subcellularLocation>
        <location evidence="1">Membrane</location>
        <topology evidence="1">Multi-pass membrane protein</topology>
    </subcellularLocation>
</comment>